<feature type="compositionally biased region" description="Basic and acidic residues" evidence="1">
    <location>
        <begin position="1"/>
        <end position="15"/>
    </location>
</feature>
<dbReference type="EMBL" id="PDNU01000003">
    <property type="protein sequence ID" value="PHK96520.1"/>
    <property type="molecule type" value="Genomic_DNA"/>
</dbReference>
<keyword evidence="2" id="KW-1133">Transmembrane helix</keyword>
<dbReference type="OrthoDB" id="7284011at2"/>
<name>A0A2C7ADK9_9PROT</name>
<evidence type="ECO:0000256" key="2">
    <source>
        <dbReference type="SAM" id="Phobius"/>
    </source>
</evidence>
<evidence type="ECO:0000313" key="3">
    <source>
        <dbReference type="EMBL" id="PHK96520.1"/>
    </source>
</evidence>
<proteinExistence type="predicted"/>
<dbReference type="Proteomes" id="UP000223527">
    <property type="component" value="Unassembled WGS sequence"/>
</dbReference>
<evidence type="ECO:0000256" key="1">
    <source>
        <dbReference type="SAM" id="MobiDB-lite"/>
    </source>
</evidence>
<feature type="transmembrane region" description="Helical" evidence="2">
    <location>
        <begin position="47"/>
        <end position="66"/>
    </location>
</feature>
<comment type="caution">
    <text evidence="3">The sequence shown here is derived from an EMBL/GenBank/DDBJ whole genome shotgun (WGS) entry which is preliminary data.</text>
</comment>
<keyword evidence="4" id="KW-1185">Reference proteome</keyword>
<accession>A0A2C7ADK9</accession>
<keyword evidence="2" id="KW-0472">Membrane</keyword>
<gene>
    <name evidence="3" type="ORF">CR162_04125</name>
</gene>
<keyword evidence="2" id="KW-0812">Transmembrane</keyword>
<reference evidence="3 4" key="1">
    <citation type="submission" date="2017-10" db="EMBL/GenBank/DDBJ databases">
        <authorList>
            <person name="Banno H."/>
            <person name="Chua N.-H."/>
        </authorList>
    </citation>
    <scope>NUCLEOTIDE SEQUENCE [LARGE SCALE GENOMIC DNA]</scope>
    <source>
        <strain evidence="3 4">YW11</strain>
    </source>
</reference>
<feature type="region of interest" description="Disordered" evidence="1">
    <location>
        <begin position="1"/>
        <end position="31"/>
    </location>
</feature>
<organism evidence="3 4">
    <name type="scientific">Teichococcus rhizosphaerae</name>
    <dbReference type="NCBI Taxonomy" id="1335062"/>
    <lineage>
        <taxon>Bacteria</taxon>
        <taxon>Pseudomonadati</taxon>
        <taxon>Pseudomonadota</taxon>
        <taxon>Alphaproteobacteria</taxon>
        <taxon>Acetobacterales</taxon>
        <taxon>Roseomonadaceae</taxon>
        <taxon>Roseomonas</taxon>
    </lineage>
</organism>
<protein>
    <submittedName>
        <fullName evidence="3">Uncharacterized protein</fullName>
    </submittedName>
</protein>
<dbReference type="RefSeq" id="WP_099094250.1">
    <property type="nucleotide sequence ID" value="NZ_PDNU01000003.1"/>
</dbReference>
<sequence length="68" mass="7565">MSDTNKDMPARERVIEPPPGPHQAPMPEKSIPTTKARQGVTFGHMRWVLLASLILVIVAFILARVFTV</sequence>
<dbReference type="AlphaFoldDB" id="A0A2C7ADK9"/>
<evidence type="ECO:0000313" key="4">
    <source>
        <dbReference type="Proteomes" id="UP000223527"/>
    </source>
</evidence>